<dbReference type="RefSeq" id="WP_195851504.1">
    <property type="nucleotide sequence ID" value="NZ_CAJHLF010000001.1"/>
</dbReference>
<sequence>MAYIGFTGILLMASYGVLASFKVRSAKYQLFLQGLWALALLMASLFPLALLLKERPAISSLFFWVSSLTGIGLISWGAYEGYRLLYDLWHGSQRQSFQVIAARKIDRSLRHGGDYYLIESAQGMIFEVDYYTYQAVKRALWQTPRLSVCLDYYPKSKIIVELVMD</sequence>
<organism evidence="3 4">
    <name type="scientific">Aerococcus urinae</name>
    <dbReference type="NCBI Taxonomy" id="1376"/>
    <lineage>
        <taxon>Bacteria</taxon>
        <taxon>Bacillati</taxon>
        <taxon>Bacillota</taxon>
        <taxon>Bacilli</taxon>
        <taxon>Lactobacillales</taxon>
        <taxon>Aerococcaceae</taxon>
        <taxon>Aerococcus</taxon>
    </lineage>
</organism>
<dbReference type="Proteomes" id="UP001069145">
    <property type="component" value="Unassembled WGS sequence"/>
</dbReference>
<keyword evidence="5" id="KW-1185">Reference proteome</keyword>
<feature type="transmembrane region" description="Helical" evidence="1">
    <location>
        <begin position="35"/>
        <end position="52"/>
    </location>
</feature>
<proteinExistence type="predicted"/>
<evidence type="ECO:0000313" key="2">
    <source>
        <dbReference type="EMBL" id="MCY3053436.1"/>
    </source>
</evidence>
<keyword evidence="1" id="KW-1133">Transmembrane helix</keyword>
<keyword evidence="1" id="KW-0472">Membrane</keyword>
<reference evidence="3 4" key="1">
    <citation type="submission" date="2020-12" db="EMBL/GenBank/DDBJ databases">
        <title>FDA dAtabase for Regulatory Grade micrObial Sequences (FDA-ARGOS): Supporting development and validation of Infectious Disease Dx tests.</title>
        <authorList>
            <person name="Sproer C."/>
            <person name="Gronow S."/>
            <person name="Severitt S."/>
            <person name="Schroder I."/>
            <person name="Tallon L."/>
            <person name="Sadzewicz L."/>
            <person name="Zhao X."/>
            <person name="Boylan J."/>
            <person name="Ott S."/>
            <person name="Bowen H."/>
            <person name="Vavikolanu K."/>
            <person name="Mehta A."/>
            <person name="Aluvathingal J."/>
            <person name="Nadendla S."/>
            <person name="Lowell S."/>
            <person name="Myers T."/>
            <person name="Yan Y."/>
            <person name="Sichtig H."/>
        </authorList>
    </citation>
    <scope>NUCLEOTIDE SEQUENCE [LARGE SCALE GENOMIC DNA]</scope>
    <source>
        <strain evidence="3 4">FDAARGOS_911</strain>
    </source>
</reference>
<feature type="transmembrane region" description="Helical" evidence="1">
    <location>
        <begin position="61"/>
        <end position="79"/>
    </location>
</feature>
<evidence type="ECO:0000256" key="1">
    <source>
        <dbReference type="SAM" id="Phobius"/>
    </source>
</evidence>
<evidence type="ECO:0000313" key="4">
    <source>
        <dbReference type="Proteomes" id="UP000594771"/>
    </source>
</evidence>
<name>A0A7T2RR49_9LACT</name>
<gene>
    <name evidence="3" type="ORF">I6G68_00605</name>
    <name evidence="2" type="ORF">ODY43_05460</name>
</gene>
<dbReference type="Proteomes" id="UP000594771">
    <property type="component" value="Chromosome"/>
</dbReference>
<dbReference type="EMBL" id="JAOTML010000005">
    <property type="protein sequence ID" value="MCY3053436.1"/>
    <property type="molecule type" value="Genomic_DNA"/>
</dbReference>
<dbReference type="AlphaFoldDB" id="A0A7T2RR49"/>
<accession>A0A7T2RR49</accession>
<protein>
    <submittedName>
        <fullName evidence="3">Uncharacterized protein</fullName>
    </submittedName>
</protein>
<reference evidence="2" key="2">
    <citation type="submission" date="2022-09" db="EMBL/GenBank/DDBJ databases">
        <title>Aerococcus urinae taxonomy study.</title>
        <authorList>
            <person name="Christensen J."/>
            <person name="Senneby E."/>
        </authorList>
    </citation>
    <scope>NUCLEOTIDE SEQUENCE</scope>
    <source>
        <strain evidence="2">NLD-066-U95</strain>
    </source>
</reference>
<evidence type="ECO:0000313" key="5">
    <source>
        <dbReference type="Proteomes" id="UP001069145"/>
    </source>
</evidence>
<evidence type="ECO:0000313" key="3">
    <source>
        <dbReference type="EMBL" id="QPS01613.1"/>
    </source>
</evidence>
<keyword evidence="1" id="KW-0812">Transmembrane</keyword>
<dbReference type="EMBL" id="CP065662">
    <property type="protein sequence ID" value="QPS01613.1"/>
    <property type="molecule type" value="Genomic_DNA"/>
</dbReference>